<dbReference type="Proteomes" id="UP001342314">
    <property type="component" value="Unassembled WGS sequence"/>
</dbReference>
<accession>A0AAV5GQV0</accession>
<reference evidence="1 2" key="1">
    <citation type="submission" date="2021-12" db="EMBL/GenBank/DDBJ databases">
        <title>High titer production of polyol ester of fatty acids by Rhodotorula paludigena BS15 towards product separation-free biomass refinery.</title>
        <authorList>
            <person name="Mano J."/>
            <person name="Ono H."/>
            <person name="Tanaka T."/>
            <person name="Naito K."/>
            <person name="Sushida H."/>
            <person name="Ike M."/>
            <person name="Tokuyasu K."/>
            <person name="Kitaoka M."/>
        </authorList>
    </citation>
    <scope>NUCLEOTIDE SEQUENCE [LARGE SCALE GENOMIC DNA]</scope>
    <source>
        <strain evidence="1 2">BS15</strain>
    </source>
</reference>
<keyword evidence="2" id="KW-1185">Reference proteome</keyword>
<sequence>MAVQAAKLGLKGPFWLGAQKEQPVNVAGGTSAKVEVLLYNQHFDRVIRHIERLYMSTWLRPFFARRYHHDKNLVLYQAHIKNSANVAPYDSTIPLITWTAVHHGKLVITKFHPKTTLATFWDRRTAILWEDVAAGSSLLDTGVHLSDMSTEAMVLIAVPMGDNVCAIVNAMAVNLAAKRAHGGIYLHISATIASLTVLDKAAQLRTNKLAGGPHCLARRGHVDPAPGVPPEETWEYLYLLHAHYEFHSSSNILTNDELQPALTQRDPLAVAAAVAGSRGLSVNGCSGELSEALGWKGDLSPNTFADAVAEKWPKKRAYIGHDGWLLNHLAESHGWFGGHGYDDLLNCSYNNHFWKGSVAHLVPCGLADSFIPLPIHPTRTTTIFLEAGLEAYKSGQPGPGKRSQARWDATTLNTPASVILSPSYAGQHLDRYSVIAAIGLANRIQTFYRKSHAATASNRTPPELLIVITSSKLSSMSLTTLAVYTVLFVALHAEALQDKAGLEVQHQK</sequence>
<protein>
    <submittedName>
        <fullName evidence="1">Uncharacterized protein</fullName>
    </submittedName>
</protein>
<name>A0AAV5GQV0_9BASI</name>
<evidence type="ECO:0000313" key="1">
    <source>
        <dbReference type="EMBL" id="GJN92904.1"/>
    </source>
</evidence>
<organism evidence="1 2">
    <name type="scientific">Rhodotorula paludigena</name>
    <dbReference type="NCBI Taxonomy" id="86838"/>
    <lineage>
        <taxon>Eukaryota</taxon>
        <taxon>Fungi</taxon>
        <taxon>Dikarya</taxon>
        <taxon>Basidiomycota</taxon>
        <taxon>Pucciniomycotina</taxon>
        <taxon>Microbotryomycetes</taxon>
        <taxon>Sporidiobolales</taxon>
        <taxon>Sporidiobolaceae</taxon>
        <taxon>Rhodotorula</taxon>
    </lineage>
</organism>
<evidence type="ECO:0000313" key="2">
    <source>
        <dbReference type="Proteomes" id="UP001342314"/>
    </source>
</evidence>
<comment type="caution">
    <text evidence="1">The sequence shown here is derived from an EMBL/GenBank/DDBJ whole genome shotgun (WGS) entry which is preliminary data.</text>
</comment>
<dbReference type="AlphaFoldDB" id="A0AAV5GQV0"/>
<proteinExistence type="predicted"/>
<dbReference type="EMBL" id="BQKY01000012">
    <property type="protein sequence ID" value="GJN92904.1"/>
    <property type="molecule type" value="Genomic_DNA"/>
</dbReference>
<gene>
    <name evidence="1" type="ORF">Rhopal_005944-T1</name>
</gene>